<reference evidence="2 3" key="1">
    <citation type="submission" date="2018-09" db="EMBL/GenBank/DDBJ databases">
        <title>Nesterenkonia natronophila sp. nov., an alkaliphilic actinobacteriume isolated from a soda lake, and emended description of the genus Nesterenkonia.</title>
        <authorList>
            <person name="Menes R.J."/>
            <person name="Iriarte A."/>
        </authorList>
    </citation>
    <scope>NUCLEOTIDE SEQUENCE [LARGE SCALE GENOMIC DNA]</scope>
    <source>
        <strain evidence="2 3">M8</strain>
    </source>
</reference>
<evidence type="ECO:0000256" key="1">
    <source>
        <dbReference type="SAM" id="MobiDB-lite"/>
    </source>
</evidence>
<sequence>MRSSRRPPRVPDPGGPMSTQSQDIQWLNGFLHSLWPAASELIGAEFTHAAVTGFNHPEDDDDTEPAPTPEPPGPGPVPPPDPDNPFPKLTDLDPVEQITRTYRRIMTLPFRKLAKGLKWVLESTLRMSPSSTWVDLSRPPGVRAAGPDAITAYFPPMNADRHQFRTRISTLGKVGGALGISVRVDVYLRLRAKFSANEKPDPEIDEPHLDTNRRGEIFESLLKWKDEVDGELADSDLRDELGFLSTARYNREAARTATPERLVPTREVLPDGINIVLVPDGFDPTDLDEFDEYVQAARDRLYQPDEKRVNEPFHSFKSVLHLWELRPEQSRDGDFVVGAHRDGSGYRASLGNLARLAAIGRSAEQAASGTTILVFIAHREAQQFEEARADSRRVRAMAMGNVVLLPLRGDQDGDKDLEAFTNLLLHELGHTVLGNLADEYDQNNEDTYRGQERLAANLESQPVQAGALGRVGAALRFPRWDRWIRNPDHLPSWNQHPITGVEGGGYFGRGIWRPAQDCAMNSLPHDNHMAQFCAVCREQLTRTTRGLLEPGRFLVRIGDASGEAEFRTLEPERRGRTLITEQLRVSPGTTTDIQVSVVAGTLAEPWEVEARLDGAGRLQSPRDRRFIEGRPTPPRAWSFQAEAGDVLTIEIDSGCPFTPSDDMPHYTIELDCVPDPDTVEPPARPTQLTATQVGNNPVGTQQQARLRASSADPNGQDLRLLFEVVREGEPFLGRSTEQTDWIPADPTGKQVSGQASFRGLDGTYQIRAAARNRSGRSSRWSAPVNLVLHMTPPDNGGDGNVGGGNDGSRPRPPFTP</sequence>
<dbReference type="Gene3D" id="3.40.390.10">
    <property type="entry name" value="Collagenase (Catalytic Domain)"/>
    <property type="match status" value="1"/>
</dbReference>
<feature type="region of interest" description="Disordered" evidence="1">
    <location>
        <begin position="1"/>
        <end position="22"/>
    </location>
</feature>
<dbReference type="EMBL" id="QYZP01000001">
    <property type="protein sequence ID" value="RJN32658.1"/>
    <property type="molecule type" value="Genomic_DNA"/>
</dbReference>
<proteinExistence type="predicted"/>
<feature type="compositionally biased region" description="Low complexity" evidence="1">
    <location>
        <begin position="770"/>
        <end position="782"/>
    </location>
</feature>
<dbReference type="Proteomes" id="UP000266615">
    <property type="component" value="Unassembled WGS sequence"/>
</dbReference>
<protein>
    <submittedName>
        <fullName evidence="2">Uncharacterized protein</fullName>
    </submittedName>
</protein>
<evidence type="ECO:0000313" key="3">
    <source>
        <dbReference type="Proteomes" id="UP000266615"/>
    </source>
</evidence>
<comment type="caution">
    <text evidence="2">The sequence shown here is derived from an EMBL/GenBank/DDBJ whole genome shotgun (WGS) entry which is preliminary data.</text>
</comment>
<name>A0A3A4F469_9MICC</name>
<dbReference type="GO" id="GO:0008237">
    <property type="term" value="F:metallopeptidase activity"/>
    <property type="evidence" value="ECO:0007669"/>
    <property type="project" value="InterPro"/>
</dbReference>
<feature type="compositionally biased region" description="Pro residues" evidence="1">
    <location>
        <begin position="66"/>
        <end position="85"/>
    </location>
</feature>
<evidence type="ECO:0000313" key="2">
    <source>
        <dbReference type="EMBL" id="RJN32658.1"/>
    </source>
</evidence>
<keyword evidence="3" id="KW-1185">Reference proteome</keyword>
<feature type="compositionally biased region" description="Gly residues" evidence="1">
    <location>
        <begin position="796"/>
        <end position="806"/>
    </location>
</feature>
<feature type="region of interest" description="Disordered" evidence="1">
    <location>
        <begin position="770"/>
        <end position="816"/>
    </location>
</feature>
<dbReference type="InterPro" id="IPR024079">
    <property type="entry name" value="MetalloPept_cat_dom_sf"/>
</dbReference>
<feature type="region of interest" description="Disordered" evidence="1">
    <location>
        <begin position="52"/>
        <end position="93"/>
    </location>
</feature>
<dbReference type="AlphaFoldDB" id="A0A3A4F469"/>
<organism evidence="2 3">
    <name type="scientific">Nesterenkonia natronophila</name>
    <dbReference type="NCBI Taxonomy" id="2174932"/>
    <lineage>
        <taxon>Bacteria</taxon>
        <taxon>Bacillati</taxon>
        <taxon>Actinomycetota</taxon>
        <taxon>Actinomycetes</taxon>
        <taxon>Micrococcales</taxon>
        <taxon>Micrococcaceae</taxon>
        <taxon>Nesterenkonia</taxon>
    </lineage>
</organism>
<gene>
    <name evidence="2" type="ORF">D3250_02175</name>
</gene>
<accession>A0A3A4F469</accession>